<gene>
    <name evidence="2" type="ORF">E6K74_09065</name>
    <name evidence="3" type="ORF">E6K77_07035</name>
</gene>
<dbReference type="Gene3D" id="3.40.250.10">
    <property type="entry name" value="Rhodanese-like domain"/>
    <property type="match status" value="1"/>
</dbReference>
<sequence>MRDHFQEFEISPEIVSEMIESGEEMVLVDVREDWEWEKAHIEGAIHIPLSELRERVQELDPETWTVVYCHVGDRSVDGCLVLWDLGFRKVRSLSGGIDLWSEVIDPEVPKY</sequence>
<dbReference type="AlphaFoldDB" id="A0A538SQ45"/>
<dbReference type="SUPFAM" id="SSF52821">
    <property type="entry name" value="Rhodanese/Cell cycle control phosphatase"/>
    <property type="match status" value="1"/>
</dbReference>
<dbReference type="InterPro" id="IPR036873">
    <property type="entry name" value="Rhodanese-like_dom_sf"/>
</dbReference>
<dbReference type="EMBL" id="VBOU01000085">
    <property type="protein sequence ID" value="TMQ53480.1"/>
    <property type="molecule type" value="Genomic_DNA"/>
</dbReference>
<dbReference type="Proteomes" id="UP000317366">
    <property type="component" value="Unassembled WGS sequence"/>
</dbReference>
<dbReference type="EMBL" id="VBOX01000073">
    <property type="protein sequence ID" value="TMQ62570.1"/>
    <property type="molecule type" value="Genomic_DNA"/>
</dbReference>
<dbReference type="SMART" id="SM00450">
    <property type="entry name" value="RHOD"/>
    <property type="match status" value="1"/>
</dbReference>
<evidence type="ECO:0000313" key="4">
    <source>
        <dbReference type="Proteomes" id="UP000317366"/>
    </source>
</evidence>
<dbReference type="PANTHER" id="PTHR43031">
    <property type="entry name" value="FAD-DEPENDENT OXIDOREDUCTASE"/>
    <property type="match status" value="1"/>
</dbReference>
<reference evidence="4 5" key="1">
    <citation type="journal article" date="2019" name="Nat. Microbiol.">
        <title>Mediterranean grassland soil C-N compound turnover is dependent on rainfall and depth, and is mediated by genomically divergent microorganisms.</title>
        <authorList>
            <person name="Diamond S."/>
            <person name="Andeer P.F."/>
            <person name="Li Z."/>
            <person name="Crits-Christoph A."/>
            <person name="Burstein D."/>
            <person name="Anantharaman K."/>
            <person name="Lane K.R."/>
            <person name="Thomas B.C."/>
            <person name="Pan C."/>
            <person name="Northen T.R."/>
            <person name="Banfield J.F."/>
        </authorList>
    </citation>
    <scope>NUCLEOTIDE SEQUENCE [LARGE SCALE GENOMIC DNA]</scope>
    <source>
        <strain evidence="2">WS_4</strain>
        <strain evidence="3">WS_7</strain>
    </source>
</reference>
<feature type="domain" description="Rhodanese" evidence="1">
    <location>
        <begin position="21"/>
        <end position="109"/>
    </location>
</feature>
<dbReference type="InterPro" id="IPR050229">
    <property type="entry name" value="GlpE_sulfurtransferase"/>
</dbReference>
<name>A0A538SQ45_UNCEI</name>
<evidence type="ECO:0000313" key="3">
    <source>
        <dbReference type="EMBL" id="TMQ62570.1"/>
    </source>
</evidence>
<dbReference type="Proteomes" id="UP000319829">
    <property type="component" value="Unassembled WGS sequence"/>
</dbReference>
<protein>
    <submittedName>
        <fullName evidence="2">Rhodanese</fullName>
    </submittedName>
</protein>
<dbReference type="InterPro" id="IPR001763">
    <property type="entry name" value="Rhodanese-like_dom"/>
</dbReference>
<comment type="caution">
    <text evidence="2">The sequence shown here is derived from an EMBL/GenBank/DDBJ whole genome shotgun (WGS) entry which is preliminary data.</text>
</comment>
<evidence type="ECO:0000313" key="2">
    <source>
        <dbReference type="EMBL" id="TMQ53480.1"/>
    </source>
</evidence>
<dbReference type="PROSITE" id="PS50206">
    <property type="entry name" value="RHODANESE_3"/>
    <property type="match status" value="1"/>
</dbReference>
<accession>A0A538SQ45</accession>
<proteinExistence type="predicted"/>
<dbReference type="Pfam" id="PF00581">
    <property type="entry name" value="Rhodanese"/>
    <property type="match status" value="1"/>
</dbReference>
<organism evidence="2 5">
    <name type="scientific">Eiseniibacteriota bacterium</name>
    <dbReference type="NCBI Taxonomy" id="2212470"/>
    <lineage>
        <taxon>Bacteria</taxon>
        <taxon>Candidatus Eiseniibacteriota</taxon>
    </lineage>
</organism>
<dbReference type="PANTHER" id="PTHR43031:SF17">
    <property type="entry name" value="SULFURTRANSFERASE YTWF-RELATED"/>
    <property type="match status" value="1"/>
</dbReference>
<evidence type="ECO:0000313" key="5">
    <source>
        <dbReference type="Proteomes" id="UP000319829"/>
    </source>
</evidence>
<evidence type="ECO:0000259" key="1">
    <source>
        <dbReference type="PROSITE" id="PS50206"/>
    </source>
</evidence>